<evidence type="ECO:0000313" key="2">
    <source>
        <dbReference type="Proteomes" id="UP001165367"/>
    </source>
</evidence>
<keyword evidence="2" id="KW-1185">Reference proteome</keyword>
<reference evidence="1" key="1">
    <citation type="submission" date="2022-01" db="EMBL/GenBank/DDBJ databases">
        <authorList>
            <person name="Jo J.-H."/>
            <person name="Im W.-T."/>
        </authorList>
    </citation>
    <scope>NUCLEOTIDE SEQUENCE</scope>
    <source>
        <strain evidence="1">NA20</strain>
    </source>
</reference>
<proteinExistence type="predicted"/>
<evidence type="ECO:0008006" key="3">
    <source>
        <dbReference type="Google" id="ProtNLM"/>
    </source>
</evidence>
<protein>
    <recommendedName>
        <fullName evidence="3">Lipoprotein</fullName>
    </recommendedName>
</protein>
<gene>
    <name evidence="1" type="ORF">LZZ85_16870</name>
</gene>
<name>A0ABS9KUF4_9BACT</name>
<evidence type="ECO:0000313" key="1">
    <source>
        <dbReference type="EMBL" id="MCG2615972.1"/>
    </source>
</evidence>
<sequence length="173" mass="19621">MKIRLMFFITLLSALCITGCSKDNTDHGIEYMRSYSAFLDFKKSSNNSYQYQVLQSSWTGSSVQTTITVRAGRVTNRDCVIKRYVVGILSNVLVAEEWQENENTLNTHTAGYPIRTLDEIYHLAKNDWLVKRAGAANFFEANNQGMISSSGYYYLNCADDCTVGVHISWIKNL</sequence>
<comment type="caution">
    <text evidence="1">The sequence shown here is derived from an EMBL/GenBank/DDBJ whole genome shotgun (WGS) entry which is preliminary data.</text>
</comment>
<organism evidence="1 2">
    <name type="scientific">Terrimonas ginsenosidimutans</name>
    <dbReference type="NCBI Taxonomy" id="2908004"/>
    <lineage>
        <taxon>Bacteria</taxon>
        <taxon>Pseudomonadati</taxon>
        <taxon>Bacteroidota</taxon>
        <taxon>Chitinophagia</taxon>
        <taxon>Chitinophagales</taxon>
        <taxon>Chitinophagaceae</taxon>
        <taxon>Terrimonas</taxon>
    </lineage>
</organism>
<dbReference type="Proteomes" id="UP001165367">
    <property type="component" value="Unassembled WGS sequence"/>
</dbReference>
<dbReference type="EMBL" id="JAKLTR010000011">
    <property type="protein sequence ID" value="MCG2615972.1"/>
    <property type="molecule type" value="Genomic_DNA"/>
</dbReference>
<accession>A0ABS9KUF4</accession>
<dbReference type="RefSeq" id="WP_237874510.1">
    <property type="nucleotide sequence ID" value="NZ_JAKLTR010000011.1"/>
</dbReference>